<dbReference type="InterPro" id="IPR005467">
    <property type="entry name" value="His_kinase_dom"/>
</dbReference>
<dbReference type="CDD" id="cd00075">
    <property type="entry name" value="HATPase"/>
    <property type="match status" value="1"/>
</dbReference>
<dbReference type="InterPro" id="IPR003594">
    <property type="entry name" value="HATPase_dom"/>
</dbReference>
<dbReference type="EC" id="2.7.13.3" evidence="3"/>
<keyword evidence="9" id="KW-0902">Two-component regulatory system</keyword>
<keyword evidence="13" id="KW-1185">Reference proteome</keyword>
<dbReference type="InterPro" id="IPR003661">
    <property type="entry name" value="HisK_dim/P_dom"/>
</dbReference>
<dbReference type="InterPro" id="IPR004358">
    <property type="entry name" value="Sig_transdc_His_kin-like_C"/>
</dbReference>
<proteinExistence type="predicted"/>
<evidence type="ECO:0000256" key="5">
    <source>
        <dbReference type="ARBA" id="ARBA00022679"/>
    </source>
</evidence>
<evidence type="ECO:0000256" key="2">
    <source>
        <dbReference type="ARBA" id="ARBA00004370"/>
    </source>
</evidence>
<dbReference type="Pfam" id="PF02518">
    <property type="entry name" value="HATPase_c"/>
    <property type="match status" value="1"/>
</dbReference>
<evidence type="ECO:0000256" key="1">
    <source>
        <dbReference type="ARBA" id="ARBA00000085"/>
    </source>
</evidence>
<dbReference type="PANTHER" id="PTHR45453">
    <property type="entry name" value="PHOSPHATE REGULON SENSOR PROTEIN PHOR"/>
    <property type="match status" value="1"/>
</dbReference>
<evidence type="ECO:0000313" key="12">
    <source>
        <dbReference type="EMBL" id="MBM7583716.1"/>
    </source>
</evidence>
<accession>A0ABS2N782</accession>
<keyword evidence="10" id="KW-1133">Transmembrane helix</keyword>
<gene>
    <name evidence="12" type="ORF">JOC86_000253</name>
</gene>
<feature type="transmembrane region" description="Helical" evidence="10">
    <location>
        <begin position="12"/>
        <end position="33"/>
    </location>
</feature>
<dbReference type="InterPro" id="IPR036890">
    <property type="entry name" value="HATPase_C_sf"/>
</dbReference>
<evidence type="ECO:0000256" key="6">
    <source>
        <dbReference type="ARBA" id="ARBA00022741"/>
    </source>
</evidence>
<comment type="caution">
    <text evidence="12">The sequence shown here is derived from an EMBL/GenBank/DDBJ whole genome shotgun (WGS) entry which is preliminary data.</text>
</comment>
<dbReference type="GO" id="GO:0016301">
    <property type="term" value="F:kinase activity"/>
    <property type="evidence" value="ECO:0007669"/>
    <property type="project" value="UniProtKB-KW"/>
</dbReference>
<dbReference type="PROSITE" id="PS50109">
    <property type="entry name" value="HIS_KIN"/>
    <property type="match status" value="1"/>
</dbReference>
<dbReference type="Proteomes" id="UP001646157">
    <property type="component" value="Unassembled WGS sequence"/>
</dbReference>
<dbReference type="Gene3D" id="3.30.565.10">
    <property type="entry name" value="Histidine kinase-like ATPase, C-terminal domain"/>
    <property type="match status" value="1"/>
</dbReference>
<evidence type="ECO:0000256" key="10">
    <source>
        <dbReference type="SAM" id="Phobius"/>
    </source>
</evidence>
<evidence type="ECO:0000256" key="4">
    <source>
        <dbReference type="ARBA" id="ARBA00022553"/>
    </source>
</evidence>
<sequence length="566" mass="66079">MNLKRKLTIRFSLHFVFMLFVILFFIFGSLVFLGDKISESEMKYDFTRAYKDHLEMEIKVKDGKIILSDVIKDAVSYKGGWLQIIDENGTVVKGYNTPKTLPSSYSFTDILSKSEEKFRTHYWILDLDNKRYTLLYGEKSLSEGIMKKFKALDQFPRIDSDFKSILKEEHAWLQVYNTNGDVVESYYAPKDLKFAFTDILSIEKSPWNSRYDLSKYYSDEKNRIYIMGIFNPYKNPDSITDGLINKNVVEGSIIVIGMLMMLIILFAILYGNKFGKPLLHILTWVNQMSLGDLEEPKDNKGRIPLHNKRGHLHKKYNVFKDHIHSLNTLAWRLKYNEENQVRMEKTREEWITGLSHDLKTPLSSIYGYSMLLDTDVYKWTEEEKKQFIQMMKEKSIYMDELIDDLNLTFRLKNNALPIRLEKKDIVPYLEDIIENTNYPNIKFYRSTKPVFLHIDLKWFTRIMNNIITNAVKHNPDGTEITVTINHSIKSTIIKIEDNGIGMKRETINKLFDRYYRGGNTSEDENGSGLGMAIAYQLVKAHGGEISVESVEKEGTTVEVVFHNQNK</sequence>
<reference evidence="12 13" key="1">
    <citation type="submission" date="2021-01" db="EMBL/GenBank/DDBJ databases">
        <title>Genomic Encyclopedia of Type Strains, Phase IV (KMG-IV): sequencing the most valuable type-strain genomes for metagenomic binning, comparative biology and taxonomic classification.</title>
        <authorList>
            <person name="Goeker M."/>
        </authorList>
    </citation>
    <scope>NUCLEOTIDE SEQUENCE [LARGE SCALE GENOMIC DNA]</scope>
    <source>
        <strain evidence="12 13">DSM 24834</strain>
    </source>
</reference>
<organism evidence="12 13">
    <name type="scientific">Rossellomorea pakistanensis</name>
    <dbReference type="NCBI Taxonomy" id="992288"/>
    <lineage>
        <taxon>Bacteria</taxon>
        <taxon>Bacillati</taxon>
        <taxon>Bacillota</taxon>
        <taxon>Bacilli</taxon>
        <taxon>Bacillales</taxon>
        <taxon>Bacillaceae</taxon>
        <taxon>Rossellomorea</taxon>
    </lineage>
</organism>
<keyword evidence="4" id="KW-0597">Phosphoprotein</keyword>
<keyword evidence="8" id="KW-0067">ATP-binding</keyword>
<comment type="catalytic activity">
    <reaction evidence="1">
        <text>ATP + protein L-histidine = ADP + protein N-phospho-L-histidine.</text>
        <dbReference type="EC" id="2.7.13.3"/>
    </reaction>
</comment>
<dbReference type="RefSeq" id="WP_205167959.1">
    <property type="nucleotide sequence ID" value="NZ_JAFBDZ010000001.1"/>
</dbReference>
<protein>
    <recommendedName>
        <fullName evidence="3">histidine kinase</fullName>
        <ecNumber evidence="3">2.7.13.3</ecNumber>
    </recommendedName>
</protein>
<evidence type="ECO:0000256" key="8">
    <source>
        <dbReference type="ARBA" id="ARBA00022840"/>
    </source>
</evidence>
<dbReference type="Gene3D" id="1.10.287.130">
    <property type="match status" value="1"/>
</dbReference>
<comment type="subcellular location">
    <subcellularLocation>
        <location evidence="2">Membrane</location>
    </subcellularLocation>
</comment>
<dbReference type="SMART" id="SM00387">
    <property type="entry name" value="HATPase_c"/>
    <property type="match status" value="1"/>
</dbReference>
<evidence type="ECO:0000259" key="11">
    <source>
        <dbReference type="PROSITE" id="PS50109"/>
    </source>
</evidence>
<name>A0ABS2N782_9BACI</name>
<keyword evidence="7 12" id="KW-0418">Kinase</keyword>
<evidence type="ECO:0000256" key="3">
    <source>
        <dbReference type="ARBA" id="ARBA00012438"/>
    </source>
</evidence>
<feature type="transmembrane region" description="Helical" evidence="10">
    <location>
        <begin position="253"/>
        <end position="271"/>
    </location>
</feature>
<dbReference type="PANTHER" id="PTHR45453:SF1">
    <property type="entry name" value="PHOSPHATE REGULON SENSOR PROTEIN PHOR"/>
    <property type="match status" value="1"/>
</dbReference>
<evidence type="ECO:0000256" key="9">
    <source>
        <dbReference type="ARBA" id="ARBA00023012"/>
    </source>
</evidence>
<dbReference type="InterPro" id="IPR050351">
    <property type="entry name" value="BphY/WalK/GraS-like"/>
</dbReference>
<dbReference type="CDD" id="cd00082">
    <property type="entry name" value="HisKA"/>
    <property type="match status" value="1"/>
</dbReference>
<dbReference type="PRINTS" id="PR00344">
    <property type="entry name" value="BCTRLSENSOR"/>
</dbReference>
<dbReference type="SUPFAM" id="SSF47384">
    <property type="entry name" value="Homodimeric domain of signal transducing histidine kinase"/>
    <property type="match status" value="1"/>
</dbReference>
<dbReference type="InterPro" id="IPR036097">
    <property type="entry name" value="HisK_dim/P_sf"/>
</dbReference>
<keyword evidence="10" id="KW-0472">Membrane</keyword>
<feature type="domain" description="Histidine kinase" evidence="11">
    <location>
        <begin position="353"/>
        <end position="565"/>
    </location>
</feature>
<dbReference type="Pfam" id="PF00512">
    <property type="entry name" value="HisKA"/>
    <property type="match status" value="1"/>
</dbReference>
<evidence type="ECO:0000313" key="13">
    <source>
        <dbReference type="Proteomes" id="UP001646157"/>
    </source>
</evidence>
<dbReference type="EMBL" id="JAFBDZ010000001">
    <property type="protein sequence ID" value="MBM7583716.1"/>
    <property type="molecule type" value="Genomic_DNA"/>
</dbReference>
<keyword evidence="6" id="KW-0547">Nucleotide-binding</keyword>
<keyword evidence="10" id="KW-0812">Transmembrane</keyword>
<dbReference type="SUPFAM" id="SSF55874">
    <property type="entry name" value="ATPase domain of HSP90 chaperone/DNA topoisomerase II/histidine kinase"/>
    <property type="match status" value="1"/>
</dbReference>
<dbReference type="SMART" id="SM00388">
    <property type="entry name" value="HisKA"/>
    <property type="match status" value="1"/>
</dbReference>
<evidence type="ECO:0000256" key="7">
    <source>
        <dbReference type="ARBA" id="ARBA00022777"/>
    </source>
</evidence>
<keyword evidence="5" id="KW-0808">Transferase</keyword>